<protein>
    <submittedName>
        <fullName evidence="2">Amidase</fullName>
    </submittedName>
</protein>
<dbReference type="AlphaFoldDB" id="A0A934N9I6"/>
<feature type="domain" description="Amidase" evidence="1">
    <location>
        <begin position="27"/>
        <end position="433"/>
    </location>
</feature>
<organism evidence="2 3">
    <name type="scientific">Candidatus Nephthysia bennettiae</name>
    <dbReference type="NCBI Taxonomy" id="3127016"/>
    <lineage>
        <taxon>Bacteria</taxon>
        <taxon>Bacillati</taxon>
        <taxon>Candidatus Dormiibacterota</taxon>
        <taxon>Candidatus Dormibacteria</taxon>
        <taxon>Candidatus Dormibacterales</taxon>
        <taxon>Candidatus Dormibacteraceae</taxon>
        <taxon>Candidatus Nephthysia</taxon>
    </lineage>
</organism>
<dbReference type="Pfam" id="PF01425">
    <property type="entry name" value="Amidase"/>
    <property type="match status" value="1"/>
</dbReference>
<dbReference type="Proteomes" id="UP000612893">
    <property type="component" value="Unassembled WGS sequence"/>
</dbReference>
<evidence type="ECO:0000313" key="2">
    <source>
        <dbReference type="EMBL" id="MBJ7600516.1"/>
    </source>
</evidence>
<dbReference type="InterPro" id="IPR023631">
    <property type="entry name" value="Amidase_dom"/>
</dbReference>
<sequence>MTRSIAAAAADLRSGRNTCAQLAVEALESLRRWEPHLNAWIDFSAPLALANARRLDQELESGHDRGPLHGIPIGVKDNILTADFPTTCASRAPMPATASRASGAEADSVTALRDAGAIIIGKTNLHELAMGNPYIGEVANPFDLSRNASGSSSGTAAATAAGTIFGGLGTDSGGSIRLPAAVCGVVGFKPAYSRVSLRGLLGGSYTMDHIGPIARSVDDVRLLYSVIRSAGPSPAETSRTDRIVVGHVTRLSMADPDEEITARVGEAAERLARQGMEVREVSLEGLELLPYAAIGYAWPEISSHHRAGLRGQRKLYGDAVRPLLDLGEIISARQYGLAQRSRSYFLRQVMSGMAGVDVLLMPTTPMTAGPMVADADTEAVVGGDSPDLFRFTRYTLPWNVIGFPAMSVPCGLDGDGLPIGAQLVARPRDEELVFTVASAHAAAFDWGWPQHPTPVAGVEA</sequence>
<dbReference type="SUPFAM" id="SSF75304">
    <property type="entry name" value="Amidase signature (AS) enzymes"/>
    <property type="match status" value="1"/>
</dbReference>
<dbReference type="InterPro" id="IPR036928">
    <property type="entry name" value="AS_sf"/>
</dbReference>
<reference evidence="2" key="1">
    <citation type="submission" date="2020-10" db="EMBL/GenBank/DDBJ databases">
        <title>Ca. Dormibacterota MAGs.</title>
        <authorList>
            <person name="Montgomery K."/>
        </authorList>
    </citation>
    <scope>NUCLEOTIDE SEQUENCE [LARGE SCALE GENOMIC DNA]</scope>
    <source>
        <strain evidence="2">SC8812_S17_10</strain>
    </source>
</reference>
<dbReference type="PANTHER" id="PTHR11895:SF176">
    <property type="entry name" value="AMIDASE AMID-RELATED"/>
    <property type="match status" value="1"/>
</dbReference>
<accession>A0A934N9I6</accession>
<gene>
    <name evidence="2" type="ORF">JF922_20910</name>
</gene>
<dbReference type="RefSeq" id="WP_338204380.1">
    <property type="nucleotide sequence ID" value="NZ_JAEKNR010000209.1"/>
</dbReference>
<evidence type="ECO:0000259" key="1">
    <source>
        <dbReference type="Pfam" id="PF01425"/>
    </source>
</evidence>
<name>A0A934N9I6_9BACT</name>
<dbReference type="PANTHER" id="PTHR11895">
    <property type="entry name" value="TRANSAMIDASE"/>
    <property type="match status" value="1"/>
</dbReference>
<dbReference type="EMBL" id="JAEKNR010000209">
    <property type="protein sequence ID" value="MBJ7600516.1"/>
    <property type="molecule type" value="Genomic_DNA"/>
</dbReference>
<dbReference type="Gene3D" id="3.90.1300.10">
    <property type="entry name" value="Amidase signature (AS) domain"/>
    <property type="match status" value="1"/>
</dbReference>
<keyword evidence="3" id="KW-1185">Reference proteome</keyword>
<dbReference type="GO" id="GO:0003824">
    <property type="term" value="F:catalytic activity"/>
    <property type="evidence" value="ECO:0007669"/>
    <property type="project" value="InterPro"/>
</dbReference>
<comment type="caution">
    <text evidence="2">The sequence shown here is derived from an EMBL/GenBank/DDBJ whole genome shotgun (WGS) entry which is preliminary data.</text>
</comment>
<evidence type="ECO:0000313" key="3">
    <source>
        <dbReference type="Proteomes" id="UP000612893"/>
    </source>
</evidence>
<proteinExistence type="predicted"/>
<dbReference type="InterPro" id="IPR000120">
    <property type="entry name" value="Amidase"/>
</dbReference>